<evidence type="ECO:0000256" key="8">
    <source>
        <dbReference type="ARBA" id="ARBA00023012"/>
    </source>
</evidence>
<dbReference type="InterPro" id="IPR013656">
    <property type="entry name" value="PAS_4"/>
</dbReference>
<keyword evidence="16" id="KW-1185">Reference proteome</keyword>
<feature type="domain" description="PAS" evidence="13">
    <location>
        <begin position="202"/>
        <end position="273"/>
    </location>
</feature>
<evidence type="ECO:0000256" key="5">
    <source>
        <dbReference type="ARBA" id="ARBA00022741"/>
    </source>
</evidence>
<feature type="compositionally biased region" description="Low complexity" evidence="10">
    <location>
        <begin position="1"/>
        <end position="23"/>
    </location>
</feature>
<evidence type="ECO:0000259" key="11">
    <source>
        <dbReference type="PROSITE" id="PS50109"/>
    </source>
</evidence>
<dbReference type="PROSITE" id="PS50110">
    <property type="entry name" value="RESPONSE_REGULATORY"/>
    <property type="match status" value="1"/>
</dbReference>
<evidence type="ECO:0000259" key="12">
    <source>
        <dbReference type="PROSITE" id="PS50110"/>
    </source>
</evidence>
<feature type="domain" description="Response regulatory" evidence="12">
    <location>
        <begin position="585"/>
        <end position="701"/>
    </location>
</feature>
<dbReference type="EC" id="2.7.13.3" evidence="2"/>
<dbReference type="SMART" id="SM00388">
    <property type="entry name" value="HisKA"/>
    <property type="match status" value="1"/>
</dbReference>
<evidence type="ECO:0000256" key="1">
    <source>
        <dbReference type="ARBA" id="ARBA00000085"/>
    </source>
</evidence>
<feature type="region of interest" description="Disordered" evidence="10">
    <location>
        <begin position="1"/>
        <end position="45"/>
    </location>
</feature>
<evidence type="ECO:0000256" key="4">
    <source>
        <dbReference type="ARBA" id="ARBA00022679"/>
    </source>
</evidence>
<dbReference type="InterPro" id="IPR001610">
    <property type="entry name" value="PAC"/>
</dbReference>
<evidence type="ECO:0000256" key="10">
    <source>
        <dbReference type="SAM" id="MobiDB-lite"/>
    </source>
</evidence>
<feature type="domain" description="PAS" evidence="13">
    <location>
        <begin position="76"/>
        <end position="147"/>
    </location>
</feature>
<feature type="domain" description="PAC" evidence="14">
    <location>
        <begin position="150"/>
        <end position="201"/>
    </location>
</feature>
<dbReference type="SMART" id="SM00448">
    <property type="entry name" value="REC"/>
    <property type="match status" value="1"/>
</dbReference>
<dbReference type="InterPro" id="IPR000700">
    <property type="entry name" value="PAS-assoc_C"/>
</dbReference>
<dbReference type="EMBL" id="CP077683">
    <property type="protein sequence ID" value="QXE90224.1"/>
    <property type="molecule type" value="Genomic_DNA"/>
</dbReference>
<dbReference type="NCBIfam" id="TIGR00229">
    <property type="entry name" value="sensory_box"/>
    <property type="match status" value="2"/>
</dbReference>
<feature type="domain" description="Histidine kinase" evidence="11">
    <location>
        <begin position="341"/>
        <end position="564"/>
    </location>
</feature>
<dbReference type="SMART" id="SM00387">
    <property type="entry name" value="HATPase_c"/>
    <property type="match status" value="1"/>
</dbReference>
<dbReference type="InterPro" id="IPR000014">
    <property type="entry name" value="PAS"/>
</dbReference>
<proteinExistence type="predicted"/>
<accession>A0ABX8LHS4</accession>
<dbReference type="InterPro" id="IPR005467">
    <property type="entry name" value="His_kinase_dom"/>
</dbReference>
<comment type="catalytic activity">
    <reaction evidence="1">
        <text>ATP + protein L-histidine = ADP + protein N-phospho-L-histidine.</text>
        <dbReference type="EC" id="2.7.13.3"/>
    </reaction>
</comment>
<dbReference type="CDD" id="cd00082">
    <property type="entry name" value="HisKA"/>
    <property type="match status" value="1"/>
</dbReference>
<dbReference type="Pfam" id="PF08448">
    <property type="entry name" value="PAS_4"/>
    <property type="match status" value="1"/>
</dbReference>
<name>A0ABX8LHS4_9BACT</name>
<evidence type="ECO:0000259" key="13">
    <source>
        <dbReference type="PROSITE" id="PS50112"/>
    </source>
</evidence>
<evidence type="ECO:0000256" key="9">
    <source>
        <dbReference type="PROSITE-ProRule" id="PRU00169"/>
    </source>
</evidence>
<dbReference type="CDD" id="cd00130">
    <property type="entry name" value="PAS"/>
    <property type="match status" value="2"/>
</dbReference>
<evidence type="ECO:0000256" key="6">
    <source>
        <dbReference type="ARBA" id="ARBA00022777"/>
    </source>
</evidence>
<evidence type="ECO:0000256" key="3">
    <source>
        <dbReference type="ARBA" id="ARBA00022553"/>
    </source>
</evidence>
<dbReference type="Proteomes" id="UP000683559">
    <property type="component" value="Chromosome"/>
</dbReference>
<evidence type="ECO:0000256" key="2">
    <source>
        <dbReference type="ARBA" id="ARBA00012438"/>
    </source>
</evidence>
<gene>
    <name evidence="15" type="ORF">KP001_17660</name>
</gene>
<evidence type="ECO:0000259" key="14">
    <source>
        <dbReference type="PROSITE" id="PS50113"/>
    </source>
</evidence>
<sequence length="703" mass="77973">MKNPSDPRSPDSSDVPNEPAGAGDSSGSGGSPESPESPESPPEQDALEALQRKLAGLGETSMRKTYYPELQQRLEELERLKAFLDHSNDAIFLVEVLTGRIVDLNESASRQLGWSRDELLEKSLFDLSDLHEDPAAASLIRSAVGEEEVRDLIVTELHRHDGGSFWAELTLNRMHFRDRTYVLAVARDITQRRAVEEALRQSEEFLKNIVDHIPAMVFAKDAQQLRFITINKYGEELLGFTRKEILGKSNAELFPPGQAEFFSEKDRETLERGQLVDIPEEVVTTPAGDRILRTKKIPLLDDQGKARYLLGIAEDITERRQLEEKLVQSQKMEAIGQLAGGVAHDFNNILMVILGYGSMLRNDATLSGPHREQVDRIMDAADKAAQLTSGLLTFSRKQVIKTQTADLNEVIRHVQKFLSRIIGEDVQLRAAFAPHPLPVDIDANQIEQVLVNLSTNARDAMPRGGLLTIETSLQRVDAGFVQANAIGEPGPYAMISISDSGVGMDEATRKRIFEPFFTTKEVGKGTGLGMSIVYGIIKQHSGFVNVYSEPGIGTTFRIYLPLSVTSPLAEEALREVEKPKGGCETIMVVEDEADLRVLLEQILTGAGYRVIMAENGAVAVEQYARHGREISLVLMDMIMPGMSGKDTCQAIRQLDPNARVLYTSGYTMDIIKSRDLIEEGTELLMKPVRPLELLKKVREMLDA</sequence>
<dbReference type="SMART" id="SM00086">
    <property type="entry name" value="PAC"/>
    <property type="match status" value="2"/>
</dbReference>
<evidence type="ECO:0000256" key="7">
    <source>
        <dbReference type="ARBA" id="ARBA00022840"/>
    </source>
</evidence>
<dbReference type="RefSeq" id="WP_217286874.1">
    <property type="nucleotide sequence ID" value="NZ_CP077683.1"/>
</dbReference>
<protein>
    <recommendedName>
        <fullName evidence="2">histidine kinase</fullName>
        <ecNumber evidence="2">2.7.13.3</ecNumber>
    </recommendedName>
</protein>
<keyword evidence="7" id="KW-0067">ATP-binding</keyword>
<feature type="domain" description="PAC" evidence="14">
    <location>
        <begin position="276"/>
        <end position="328"/>
    </location>
</feature>
<dbReference type="Pfam" id="PF00989">
    <property type="entry name" value="PAS"/>
    <property type="match status" value="1"/>
</dbReference>
<keyword evidence="3 9" id="KW-0597">Phosphoprotein</keyword>
<keyword evidence="4" id="KW-0808">Transferase</keyword>
<keyword evidence="5" id="KW-0547">Nucleotide-binding</keyword>
<dbReference type="Pfam" id="PF02518">
    <property type="entry name" value="HATPase_c"/>
    <property type="match status" value="1"/>
</dbReference>
<dbReference type="PANTHER" id="PTHR43065">
    <property type="entry name" value="SENSOR HISTIDINE KINASE"/>
    <property type="match status" value="1"/>
</dbReference>
<dbReference type="PROSITE" id="PS50109">
    <property type="entry name" value="HIS_KIN"/>
    <property type="match status" value="1"/>
</dbReference>
<dbReference type="InterPro" id="IPR001789">
    <property type="entry name" value="Sig_transdc_resp-reg_receiver"/>
</dbReference>
<dbReference type="SMART" id="SM00091">
    <property type="entry name" value="PAS"/>
    <property type="match status" value="2"/>
</dbReference>
<dbReference type="Pfam" id="PF00512">
    <property type="entry name" value="HisKA"/>
    <property type="match status" value="1"/>
</dbReference>
<feature type="modified residue" description="4-aspartylphosphate" evidence="9">
    <location>
        <position position="636"/>
    </location>
</feature>
<dbReference type="InterPro" id="IPR003594">
    <property type="entry name" value="HATPase_dom"/>
</dbReference>
<reference evidence="15 16" key="1">
    <citation type="submission" date="2021-06" db="EMBL/GenBank/DDBJ databases">
        <title>Gemonas diversity in paddy soil.</title>
        <authorList>
            <person name="Liu G."/>
        </authorList>
    </citation>
    <scope>NUCLEOTIDE SEQUENCE [LARGE SCALE GENOMIC DNA]</scope>
    <source>
        <strain evidence="15 16">RG2</strain>
    </source>
</reference>
<dbReference type="PROSITE" id="PS50113">
    <property type="entry name" value="PAC"/>
    <property type="match status" value="2"/>
</dbReference>
<keyword evidence="8" id="KW-0902">Two-component regulatory system</keyword>
<organism evidence="15 16">
    <name type="scientific">Geomonas subterranea</name>
    <dbReference type="NCBI Taxonomy" id="2847989"/>
    <lineage>
        <taxon>Bacteria</taxon>
        <taxon>Pseudomonadati</taxon>
        <taxon>Thermodesulfobacteriota</taxon>
        <taxon>Desulfuromonadia</taxon>
        <taxon>Geobacterales</taxon>
        <taxon>Geobacteraceae</taxon>
        <taxon>Geomonas</taxon>
    </lineage>
</organism>
<dbReference type="Pfam" id="PF00072">
    <property type="entry name" value="Response_reg"/>
    <property type="match status" value="1"/>
</dbReference>
<dbReference type="PROSITE" id="PS50112">
    <property type="entry name" value="PAS"/>
    <property type="match status" value="2"/>
</dbReference>
<keyword evidence="6" id="KW-0418">Kinase</keyword>
<evidence type="ECO:0000313" key="16">
    <source>
        <dbReference type="Proteomes" id="UP000683559"/>
    </source>
</evidence>
<dbReference type="PANTHER" id="PTHR43065:SF42">
    <property type="entry name" value="TWO-COMPONENT SENSOR PPRA"/>
    <property type="match status" value="1"/>
</dbReference>
<dbReference type="CDD" id="cd00156">
    <property type="entry name" value="REC"/>
    <property type="match status" value="1"/>
</dbReference>
<dbReference type="InterPro" id="IPR013767">
    <property type="entry name" value="PAS_fold"/>
</dbReference>
<dbReference type="InterPro" id="IPR003661">
    <property type="entry name" value="HisK_dim/P_dom"/>
</dbReference>
<evidence type="ECO:0000313" key="15">
    <source>
        <dbReference type="EMBL" id="QXE90224.1"/>
    </source>
</evidence>